<keyword evidence="3" id="KW-1185">Reference proteome</keyword>
<protein>
    <submittedName>
        <fullName evidence="2">Uncharacterized protein</fullName>
    </submittedName>
</protein>
<dbReference type="Proteomes" id="UP000091956">
    <property type="component" value="Unassembled WGS sequence"/>
</dbReference>
<reference evidence="3" key="2">
    <citation type="journal article" date="2018" name="Nat. Commun.">
        <title>Extreme sensitivity to ultraviolet light in the fungal pathogen causing white-nose syndrome of bats.</title>
        <authorList>
            <person name="Palmer J.M."/>
            <person name="Drees K.P."/>
            <person name="Foster J.T."/>
            <person name="Lindner D.L."/>
        </authorList>
    </citation>
    <scope>NUCLEOTIDE SEQUENCE [LARGE SCALE GENOMIC DNA]</scope>
    <source>
        <strain evidence="3">UAMH 10579</strain>
    </source>
</reference>
<proteinExistence type="predicted"/>
<evidence type="ECO:0000256" key="1">
    <source>
        <dbReference type="SAM" id="MobiDB-lite"/>
    </source>
</evidence>
<name>A0A2P6FH02_9PEZI</name>
<evidence type="ECO:0000313" key="2">
    <source>
        <dbReference type="EMBL" id="PQM43917.1"/>
    </source>
</evidence>
<dbReference type="RefSeq" id="XP_059320246.1">
    <property type="nucleotide sequence ID" value="XM_059464263.1"/>
</dbReference>
<feature type="compositionally biased region" description="Basic and acidic residues" evidence="1">
    <location>
        <begin position="92"/>
        <end position="113"/>
    </location>
</feature>
<organism evidence="2 3">
    <name type="scientific">Pseudogymnoascus verrucosus</name>
    <dbReference type="NCBI Taxonomy" id="342668"/>
    <lineage>
        <taxon>Eukaryota</taxon>
        <taxon>Fungi</taxon>
        <taxon>Dikarya</taxon>
        <taxon>Ascomycota</taxon>
        <taxon>Pezizomycotina</taxon>
        <taxon>Leotiomycetes</taxon>
        <taxon>Thelebolales</taxon>
        <taxon>Thelebolaceae</taxon>
        <taxon>Pseudogymnoascus</taxon>
    </lineage>
</organism>
<accession>A0A2P6FH02</accession>
<dbReference type="EMBL" id="KV460246">
    <property type="protein sequence ID" value="PQM43917.1"/>
    <property type="molecule type" value="Genomic_DNA"/>
</dbReference>
<dbReference type="GeneID" id="84234359"/>
<gene>
    <name evidence="2" type="ORF">VE01_10813</name>
</gene>
<dbReference type="AlphaFoldDB" id="A0A2P6FH02"/>
<feature type="region of interest" description="Disordered" evidence="1">
    <location>
        <begin position="12"/>
        <end position="39"/>
    </location>
</feature>
<sequence length="123" mass="13270">MHRGVQHVEYIQYNQSNPLSPPTERRVSGRRTALSCSPSPKGTYKAGVFIPLSASRSAQVCGCGGCDRTVTTDPSIIYYGHWSLAPSSAADGGRRSKPCDGERSEERSRKMGDDEQGLAAHGE</sequence>
<evidence type="ECO:0000313" key="3">
    <source>
        <dbReference type="Proteomes" id="UP000091956"/>
    </source>
</evidence>
<feature type="region of interest" description="Disordered" evidence="1">
    <location>
        <begin position="85"/>
        <end position="123"/>
    </location>
</feature>
<reference evidence="2 3" key="1">
    <citation type="submission" date="2016-03" db="EMBL/GenBank/DDBJ databases">
        <title>Comparative genomics of Pseudogymnoascus destructans, the fungus causing white-nose syndrome of bats.</title>
        <authorList>
            <person name="Palmer J.M."/>
            <person name="Drees K.P."/>
            <person name="Foster J.T."/>
            <person name="Lindner D.L."/>
        </authorList>
    </citation>
    <scope>NUCLEOTIDE SEQUENCE [LARGE SCALE GENOMIC DNA]</scope>
    <source>
        <strain evidence="2 3">UAMH 10579</strain>
    </source>
</reference>